<dbReference type="GO" id="GO:0005524">
    <property type="term" value="F:ATP binding"/>
    <property type="evidence" value="ECO:0007669"/>
    <property type="project" value="InterPro"/>
</dbReference>
<feature type="region of interest" description="Disordered" evidence="2">
    <location>
        <begin position="415"/>
        <end position="461"/>
    </location>
</feature>
<dbReference type="Gene3D" id="1.10.510.10">
    <property type="entry name" value="Transferase(Phosphotransferase) domain 1"/>
    <property type="match status" value="1"/>
</dbReference>
<dbReference type="Proteomes" id="UP001210925">
    <property type="component" value="Unassembled WGS sequence"/>
</dbReference>
<dbReference type="Pfam" id="PF00069">
    <property type="entry name" value="Pkinase"/>
    <property type="match status" value="1"/>
</dbReference>
<reference evidence="4" key="1">
    <citation type="submission" date="2020-05" db="EMBL/GenBank/DDBJ databases">
        <title>Phylogenomic resolution of chytrid fungi.</title>
        <authorList>
            <person name="Stajich J.E."/>
            <person name="Amses K."/>
            <person name="Simmons R."/>
            <person name="Seto K."/>
            <person name="Myers J."/>
            <person name="Bonds A."/>
            <person name="Quandt C.A."/>
            <person name="Barry K."/>
            <person name="Liu P."/>
            <person name="Grigoriev I."/>
            <person name="Longcore J.E."/>
            <person name="James T.Y."/>
        </authorList>
    </citation>
    <scope>NUCLEOTIDE SEQUENCE</scope>
    <source>
        <strain evidence="4">PLAUS21</strain>
    </source>
</reference>
<dbReference type="InterPro" id="IPR000719">
    <property type="entry name" value="Prot_kinase_dom"/>
</dbReference>
<evidence type="ECO:0000313" key="5">
    <source>
        <dbReference type="Proteomes" id="UP001210925"/>
    </source>
</evidence>
<keyword evidence="5" id="KW-1185">Reference proteome</keyword>
<accession>A0AAD5UP81</accession>
<feature type="domain" description="Protein kinase" evidence="3">
    <location>
        <begin position="51"/>
        <end position="313"/>
    </location>
</feature>
<dbReference type="GO" id="GO:0043539">
    <property type="term" value="F:protein serine/threonine kinase activator activity"/>
    <property type="evidence" value="ECO:0007669"/>
    <property type="project" value="InterPro"/>
</dbReference>
<evidence type="ECO:0000256" key="1">
    <source>
        <dbReference type="ARBA" id="ARBA00008874"/>
    </source>
</evidence>
<dbReference type="PROSITE" id="PS50011">
    <property type="entry name" value="PROTEIN_KINASE_DOM"/>
    <property type="match status" value="1"/>
</dbReference>
<feature type="region of interest" description="Disordered" evidence="2">
    <location>
        <begin position="476"/>
        <end position="508"/>
    </location>
</feature>
<proteinExistence type="inferred from homology"/>
<dbReference type="InterPro" id="IPR008271">
    <property type="entry name" value="Ser/Thr_kinase_AS"/>
</dbReference>
<dbReference type="InterPro" id="IPR011009">
    <property type="entry name" value="Kinase-like_dom_sf"/>
</dbReference>
<dbReference type="SUPFAM" id="SSF56112">
    <property type="entry name" value="Protein kinase-like (PK-like)"/>
    <property type="match status" value="1"/>
</dbReference>
<dbReference type="GO" id="GO:1902554">
    <property type="term" value="C:serine/threonine protein kinase complex"/>
    <property type="evidence" value="ECO:0007669"/>
    <property type="project" value="TreeGrafter"/>
</dbReference>
<feature type="compositionally biased region" description="Pro residues" evidence="2">
    <location>
        <begin position="447"/>
        <end position="458"/>
    </location>
</feature>
<organism evidence="4 5">
    <name type="scientific">Boothiomyces macroporosus</name>
    <dbReference type="NCBI Taxonomy" id="261099"/>
    <lineage>
        <taxon>Eukaryota</taxon>
        <taxon>Fungi</taxon>
        <taxon>Fungi incertae sedis</taxon>
        <taxon>Chytridiomycota</taxon>
        <taxon>Chytridiomycota incertae sedis</taxon>
        <taxon>Chytridiomycetes</taxon>
        <taxon>Rhizophydiales</taxon>
        <taxon>Terramycetaceae</taxon>
        <taxon>Boothiomyces</taxon>
    </lineage>
</organism>
<feature type="compositionally biased region" description="Basic and acidic residues" evidence="2">
    <location>
        <begin position="415"/>
        <end position="425"/>
    </location>
</feature>
<dbReference type="FunFam" id="1.10.510.10:FF:000947">
    <property type="entry name" value="serine/threonine-protein kinase OSR1"/>
    <property type="match status" value="1"/>
</dbReference>
<name>A0AAD5UP81_9FUNG</name>
<dbReference type="PANTHER" id="PTHR48014:SF21">
    <property type="entry name" value="SERINE_THREONINE-PROTEIN KINASE FRAY2"/>
    <property type="match status" value="1"/>
</dbReference>
<dbReference type="PANTHER" id="PTHR48014">
    <property type="entry name" value="SERINE/THREONINE-PROTEIN KINASE FRAY2"/>
    <property type="match status" value="1"/>
</dbReference>
<dbReference type="GO" id="GO:0006611">
    <property type="term" value="P:protein export from nucleus"/>
    <property type="evidence" value="ECO:0007669"/>
    <property type="project" value="TreeGrafter"/>
</dbReference>
<sequence length="654" mass="72120">MERRQSIAETAKDAIEAKLGGIGVRLNGTMRRTASNTTVPTEGFSMNPEDYELKQVIGQGSSATVYLANYKLQNLPVSIKVIDLDLFERNQIDELRRELQIMTLSKHPNLLPVYGSFVNGSKLFIVTPFLSAGSGLDIMKTAYKNGMEEAVIATILKQVLQGLEYLHAQGLIHRDIKAGNLLVNNDGLVQLADFGVSSSLSENGNRNASRKTFVGTPCWMAPEVMDQSGYDFKADIWSFGITALELAKGHAPYAKYPPMKVLMLTLQNSPPTLDRENTVHKYSKSFKDMIDSCLQKDPTKRPTAEKLLTHPFFKTAKKPQYLVGTLLKDLTPITERQHRTQSQINLEELTAEKTGDEWDFDDKSAGEKSLPYPEKKDQSAETLIKDRLTHDPANTESMDRPKTVSFGGTIFLIPDIKEPAEHKGSQDSSLPRKSRFVVDNPNAPATKPEPQPEVPPPAEVKKGRFSVNSQASVTNLSSNANSVTGTSSSTQVLPNLPLTQTLTGSSETNISENYNSLERKAGRFAFQNLPPSTKTSPVMPATEGPKIPRKFTVITDNPMSMSPNQATVSSIASTDKKSRFKIIDATPQELLAQAHPLLAQTTVPIPEDLPDSEKISKLKQRVETQAQIIQDFVNLLNKNGLLPMQRSNSVESEV</sequence>
<dbReference type="GO" id="GO:0004672">
    <property type="term" value="F:protein kinase activity"/>
    <property type="evidence" value="ECO:0007669"/>
    <property type="project" value="InterPro"/>
</dbReference>
<dbReference type="PROSITE" id="PS00108">
    <property type="entry name" value="PROTEIN_KINASE_ST"/>
    <property type="match status" value="1"/>
</dbReference>
<dbReference type="Gene3D" id="3.30.200.20">
    <property type="entry name" value="Phosphorylase Kinase, domain 1"/>
    <property type="match status" value="1"/>
</dbReference>
<dbReference type="InterPro" id="IPR047173">
    <property type="entry name" value="STRAD_A/B-like"/>
</dbReference>
<gene>
    <name evidence="4" type="ORF">HK103_005331</name>
</gene>
<feature type="compositionally biased region" description="Basic and acidic residues" evidence="2">
    <location>
        <begin position="355"/>
        <end position="366"/>
    </location>
</feature>
<dbReference type="EMBL" id="JADGKB010000005">
    <property type="protein sequence ID" value="KAJ3261496.1"/>
    <property type="molecule type" value="Genomic_DNA"/>
</dbReference>
<feature type="region of interest" description="Disordered" evidence="2">
    <location>
        <begin position="355"/>
        <end position="381"/>
    </location>
</feature>
<evidence type="ECO:0000259" key="3">
    <source>
        <dbReference type="PROSITE" id="PS50011"/>
    </source>
</evidence>
<dbReference type="AlphaFoldDB" id="A0AAD5UP81"/>
<dbReference type="SMART" id="SM00220">
    <property type="entry name" value="S_TKc"/>
    <property type="match status" value="1"/>
</dbReference>
<comment type="similarity">
    <text evidence="1">Belongs to the protein kinase superfamily. STE Ser/Thr protein kinase family. STE20 subfamily.</text>
</comment>
<evidence type="ECO:0000313" key="4">
    <source>
        <dbReference type="EMBL" id="KAJ3261496.1"/>
    </source>
</evidence>
<evidence type="ECO:0000256" key="2">
    <source>
        <dbReference type="SAM" id="MobiDB-lite"/>
    </source>
</evidence>
<protein>
    <recommendedName>
        <fullName evidence="3">Protein kinase domain-containing protein</fullName>
    </recommendedName>
</protein>
<comment type="caution">
    <text evidence="4">The sequence shown here is derived from an EMBL/GenBank/DDBJ whole genome shotgun (WGS) entry which is preliminary data.</text>
</comment>